<protein>
    <recommendedName>
        <fullName evidence="6">Non-reducing end beta-L-arabinofuranosidase</fullName>
    </recommendedName>
</protein>
<dbReference type="GO" id="GO:0005975">
    <property type="term" value="P:carbohydrate metabolic process"/>
    <property type="evidence" value="ECO:0007669"/>
    <property type="project" value="InterPro"/>
</dbReference>
<dbReference type="PANTHER" id="PTHR43465:SF2">
    <property type="entry name" value="DUF1680 DOMAIN PROTEIN (AFU_ORTHOLOGUE AFUA_1G08910)"/>
    <property type="match status" value="1"/>
</dbReference>
<sequence length="830" mass="93906" precursor="true">MKLYQGMMAMAALLLAGAASGAEDRAGTYPTHLTLLRSGEVRPRGWMLEQMRGDLEEGYIAHYDEISPMAAQDIFVDNKSNYEEPNLLHSPIKRKVKPWWCGEVEGLWKESVTRLAFLTGQDHYSEIARGWIERIMADQPESGYLGMYRPEVRLQHRQENGELWTMTLEMLMMLSFYEYTGDARVLDSVTRGVDLVMETYGPHNYYFGWHYGSSGGGWTHGLAFMDILEWLYRITGEDRYADFAEFLYREDWSPKGEISVAPLLDENHTFSTHGAHLGEQFMVPFFVNAVRPASDLEEATANAMDILEYHFTPGGCIQSAEGVEHRRGNADCAKEYCTILQFTRALNKVSMFTLDRRAAEWVERIACNAAQAARFHPYLKAVQYTSSDNRLEINEAGRGHRDAYSACHGAPCCAMSGARYISYFVESMWMRRTDHPGLVLMQYGPCEVRTRLGGTGVAIREETVYPFSDRVRLAIETETPVEFTLYLRRPASARRMQVNAPDGAKVRDEGGFLEIRRRWRTGDTVELVFDYPVEKIMQPASETVWSDEGGCYLKRGPLVFALPLEHTIEPIEEYFDSGHHRFDVKTLDATGWNYAIDPDEPFELVRTESAGEKHPWVEPPLRLRGRLVTRGGEKVEVELVPLGSTKVRRVVFPLHSSLTDEPPLPEGMALSEGRALLFHDSFEPGGERFVRLHGEADGSLPLVADPSSARGGHCLRHAEGNGYFTVKLGDPKPSSRYLIGFWARMPKTSRVLIYALDEAKGEWDEGKIGVFQGIPSRWKYFCLEAEGIAETQDTLGLHLAGGAEIDDLRVIEIEQPGPGREKIKAHGFYW</sequence>
<gene>
    <name evidence="4" type="ORF">L21SP4_00412</name>
</gene>
<keyword evidence="5" id="KW-1185">Reference proteome</keyword>
<dbReference type="InterPro" id="IPR049174">
    <property type="entry name" value="Beta-AFase-like"/>
</dbReference>
<evidence type="ECO:0000259" key="2">
    <source>
        <dbReference type="Pfam" id="PF07944"/>
    </source>
</evidence>
<dbReference type="EMBL" id="CP010904">
    <property type="protein sequence ID" value="AKJ63692.1"/>
    <property type="molecule type" value="Genomic_DNA"/>
</dbReference>
<dbReference type="RefSeq" id="WP_082116452.1">
    <property type="nucleotide sequence ID" value="NZ_CP010904.1"/>
</dbReference>
<dbReference type="AlphaFoldDB" id="A0A0G3EE49"/>
<evidence type="ECO:0000313" key="4">
    <source>
        <dbReference type="EMBL" id="AKJ63692.1"/>
    </source>
</evidence>
<evidence type="ECO:0000256" key="1">
    <source>
        <dbReference type="SAM" id="SignalP"/>
    </source>
</evidence>
<dbReference type="SMR" id="A0A0G3EE49"/>
<keyword evidence="1" id="KW-0732">Signal</keyword>
<dbReference type="KEGG" id="vbl:L21SP4_00412"/>
<feature type="signal peptide" evidence="1">
    <location>
        <begin position="1"/>
        <end position="21"/>
    </location>
</feature>
<dbReference type="InterPro" id="IPR012878">
    <property type="entry name" value="Beta-AFase-like_GH127_cat"/>
</dbReference>
<dbReference type="Proteomes" id="UP000035268">
    <property type="component" value="Chromosome"/>
</dbReference>
<name>A0A0G3EE49_9BACT</name>
<dbReference type="STRING" id="1307763.L21SP4_00412"/>
<evidence type="ECO:0000259" key="3">
    <source>
        <dbReference type="Pfam" id="PF20736"/>
    </source>
</evidence>
<dbReference type="InterPro" id="IPR049046">
    <property type="entry name" value="Beta-AFase-like_GH127_middle"/>
</dbReference>
<dbReference type="PANTHER" id="PTHR43465">
    <property type="entry name" value="DUF1680 DOMAIN PROTEIN (AFU_ORTHOLOGUE AFUA_1G08910)"/>
    <property type="match status" value="1"/>
</dbReference>
<feature type="chain" id="PRO_5005183908" description="Non-reducing end beta-L-arabinofuranosidase" evidence="1">
    <location>
        <begin position="22"/>
        <end position="830"/>
    </location>
</feature>
<organism evidence="4 5">
    <name type="scientific">Kiritimatiella glycovorans</name>
    <dbReference type="NCBI Taxonomy" id="1307763"/>
    <lineage>
        <taxon>Bacteria</taxon>
        <taxon>Pseudomonadati</taxon>
        <taxon>Kiritimatiellota</taxon>
        <taxon>Kiritimatiellia</taxon>
        <taxon>Kiritimatiellales</taxon>
        <taxon>Kiritimatiellaceae</taxon>
        <taxon>Kiritimatiella</taxon>
    </lineage>
</organism>
<proteinExistence type="predicted"/>
<dbReference type="InterPro" id="IPR008928">
    <property type="entry name" value="6-hairpin_glycosidase_sf"/>
</dbReference>
<dbReference type="Pfam" id="PF07944">
    <property type="entry name" value="Beta-AFase-like_GH127_cat"/>
    <property type="match status" value="1"/>
</dbReference>
<accession>A0A0G3EE49</accession>
<reference evidence="4 5" key="2">
    <citation type="journal article" date="2016" name="ISME J.">
        <title>Characterization of the first cultured representative of Verrucomicrobia subdivision 5 indicates the proposal of a novel phylum.</title>
        <authorList>
            <person name="Spring S."/>
            <person name="Bunk B."/>
            <person name="Sproer C."/>
            <person name="Schumann P."/>
            <person name="Rohde M."/>
            <person name="Tindall B.J."/>
            <person name="Klenk H.P."/>
        </authorList>
    </citation>
    <scope>NUCLEOTIDE SEQUENCE [LARGE SCALE GENOMIC DNA]</scope>
    <source>
        <strain evidence="4 5">L21-Fru-AB</strain>
    </source>
</reference>
<dbReference type="SUPFAM" id="SSF48208">
    <property type="entry name" value="Six-hairpin glycosidases"/>
    <property type="match status" value="1"/>
</dbReference>
<feature type="domain" description="Non-reducing end beta-L-arabinofuranosidase-like GH127 catalytic" evidence="2">
    <location>
        <begin position="101"/>
        <end position="424"/>
    </location>
</feature>
<dbReference type="OrthoDB" id="9757939at2"/>
<dbReference type="Pfam" id="PF20736">
    <property type="entry name" value="Glyco_hydro127M"/>
    <property type="match status" value="1"/>
</dbReference>
<feature type="domain" description="Non-reducing end beta-L-arabinofuranosidase-like GH127 middle" evidence="3">
    <location>
        <begin position="438"/>
        <end position="530"/>
    </location>
</feature>
<evidence type="ECO:0000313" key="5">
    <source>
        <dbReference type="Proteomes" id="UP000035268"/>
    </source>
</evidence>
<evidence type="ECO:0008006" key="6">
    <source>
        <dbReference type="Google" id="ProtNLM"/>
    </source>
</evidence>
<reference evidence="5" key="1">
    <citation type="submission" date="2015-02" db="EMBL/GenBank/DDBJ databases">
        <title>Description and complete genome sequence of the first cultured representative of the subdivision 5 of the Verrucomicrobia phylum.</title>
        <authorList>
            <person name="Spring S."/>
            <person name="Bunk B."/>
            <person name="Sproer C."/>
            <person name="Klenk H.-P."/>
        </authorList>
    </citation>
    <scope>NUCLEOTIDE SEQUENCE [LARGE SCALE GENOMIC DNA]</scope>
    <source>
        <strain evidence="5">L21-Fru-AB</strain>
    </source>
</reference>